<gene>
    <name evidence="2" type="ORF">DLM78_19710</name>
</gene>
<dbReference type="PANTHER" id="PTHR46438">
    <property type="entry name" value="ALPHA/BETA-HYDROLASES SUPERFAMILY PROTEIN"/>
    <property type="match status" value="1"/>
</dbReference>
<dbReference type="SUPFAM" id="SSF53474">
    <property type="entry name" value="alpha/beta-Hydrolases"/>
    <property type="match status" value="1"/>
</dbReference>
<evidence type="ECO:0000259" key="1">
    <source>
        <dbReference type="Pfam" id="PF12697"/>
    </source>
</evidence>
<dbReference type="PANTHER" id="PTHR46438:SF11">
    <property type="entry name" value="LIPASE-RELATED"/>
    <property type="match status" value="1"/>
</dbReference>
<dbReference type="InterPro" id="IPR029058">
    <property type="entry name" value="AB_hydrolase_fold"/>
</dbReference>
<sequence>MKLHTRILTTIWIGLIAIVCSGGQKMQTATMEKSLGYQEEKPSGLFRSKLGSIAYWIYGKGETLILLHSAGPGHDHRDFDAIVPKLSETFRVISVDWPGHGISDFPNPVDSASAVSYADILPDLVEQLSPKGAILIGNSLGGYASMRIALDKPNLVKGLILVDSGGMNDPDFKTRTFVKLMSSLWFTGATWNTFPNYYIKIENSFTKSILNRIEERKEVEGSKNIRAAIWKSFSDERHDLREKVAKITAPTLIVWGEMDPVIVPELGERLHSKIKGSQLVFLKTGHVPFAEDPKGFLDAAIPFLKSIR</sequence>
<reference evidence="3" key="1">
    <citation type="submission" date="2018-05" db="EMBL/GenBank/DDBJ databases">
        <title>Leptospira yasudae sp. nov. and Leptospira stimsonii sp. nov., two pathogenic species of the genus Leptospira isolated from environmental sources.</title>
        <authorList>
            <person name="Casanovas-Massana A."/>
            <person name="Hamond C."/>
            <person name="Santos L.A."/>
            <person name="Hacker K.P."/>
            <person name="Balassiano I."/>
            <person name="Medeiros M.A."/>
            <person name="Reis M.G."/>
            <person name="Ko A.I."/>
            <person name="Wunder E.A."/>
        </authorList>
    </citation>
    <scope>NUCLEOTIDE SEQUENCE [LARGE SCALE GENOMIC DNA]</scope>
    <source>
        <strain evidence="3">AMB6-RJ</strain>
    </source>
</reference>
<name>A0A8B3CKA3_9LEPT</name>
<dbReference type="AlphaFoldDB" id="A0A8B3CKA3"/>
<dbReference type="Gene3D" id="3.40.50.1820">
    <property type="entry name" value="alpha/beta hydrolase"/>
    <property type="match status" value="1"/>
</dbReference>
<evidence type="ECO:0000313" key="3">
    <source>
        <dbReference type="Proteomes" id="UP000266669"/>
    </source>
</evidence>
<keyword evidence="2" id="KW-0378">Hydrolase</keyword>
<dbReference type="PRINTS" id="PR00111">
    <property type="entry name" value="ABHYDROLASE"/>
</dbReference>
<dbReference type="RefSeq" id="WP_118983499.1">
    <property type="nucleotide sequence ID" value="NZ_QHCS01000007.1"/>
</dbReference>
<organism evidence="2 3">
    <name type="scientific">Leptospira stimsonii</name>
    <dbReference type="NCBI Taxonomy" id="2202203"/>
    <lineage>
        <taxon>Bacteria</taxon>
        <taxon>Pseudomonadati</taxon>
        <taxon>Spirochaetota</taxon>
        <taxon>Spirochaetia</taxon>
        <taxon>Leptospirales</taxon>
        <taxon>Leptospiraceae</taxon>
        <taxon>Leptospira</taxon>
    </lineage>
</organism>
<dbReference type="InterPro" id="IPR000073">
    <property type="entry name" value="AB_hydrolase_1"/>
</dbReference>
<feature type="domain" description="AB hydrolase-1" evidence="1">
    <location>
        <begin position="64"/>
        <end position="299"/>
    </location>
</feature>
<proteinExistence type="predicted"/>
<dbReference type="GO" id="GO:0016787">
    <property type="term" value="F:hydrolase activity"/>
    <property type="evidence" value="ECO:0007669"/>
    <property type="project" value="UniProtKB-KW"/>
</dbReference>
<comment type="caution">
    <text evidence="2">The sequence shown here is derived from an EMBL/GenBank/DDBJ whole genome shotgun (WGS) entry which is preliminary data.</text>
</comment>
<dbReference type="Proteomes" id="UP000266669">
    <property type="component" value="Unassembled WGS sequence"/>
</dbReference>
<accession>A0A8B3CKA3</accession>
<dbReference type="EMBL" id="QHCS01000007">
    <property type="protein sequence ID" value="RHX83724.1"/>
    <property type="molecule type" value="Genomic_DNA"/>
</dbReference>
<evidence type="ECO:0000313" key="2">
    <source>
        <dbReference type="EMBL" id="RHX83724.1"/>
    </source>
</evidence>
<protein>
    <submittedName>
        <fullName evidence="2">Alpha/beta hydrolase</fullName>
    </submittedName>
</protein>
<dbReference type="Pfam" id="PF12697">
    <property type="entry name" value="Abhydrolase_6"/>
    <property type="match status" value="1"/>
</dbReference>